<keyword evidence="1" id="KW-0460">Magnesium</keyword>
<dbReference type="InterPro" id="IPR002826">
    <property type="entry name" value="MptE-like"/>
</dbReference>
<keyword evidence="1" id="KW-0808">Transferase</keyword>
<dbReference type="PANTHER" id="PTHR39648">
    <property type="entry name" value="6-HYDROXYMETHYL-7,8-DIHYDROPTERIN PYROPHOSPHOKINASE"/>
    <property type="match status" value="1"/>
</dbReference>
<evidence type="ECO:0000256" key="1">
    <source>
        <dbReference type="HAMAP-Rule" id="MF_02131"/>
    </source>
</evidence>
<organism evidence="3 4">
    <name type="scientific">Aciduliprofundum boonei (strain DSM 19572 / T469)</name>
    <dbReference type="NCBI Taxonomy" id="439481"/>
    <lineage>
        <taxon>Archaea</taxon>
        <taxon>Methanobacteriati</taxon>
        <taxon>Thermoplasmatota</taxon>
        <taxon>DHVE2 group</taxon>
        <taxon>Candidatus Aciduliprofundum</taxon>
    </lineage>
</organism>
<comment type="catalytic activity">
    <reaction evidence="1">
        <text>6-hydroxymethyl-7,8-dihydropterin + ATP = (7,8-dihydropterin-6-yl)methyl diphosphate + AMP + H(+)</text>
        <dbReference type="Rhea" id="RHEA:11412"/>
        <dbReference type="ChEBI" id="CHEBI:15378"/>
        <dbReference type="ChEBI" id="CHEBI:30616"/>
        <dbReference type="ChEBI" id="CHEBI:44841"/>
        <dbReference type="ChEBI" id="CHEBI:72950"/>
        <dbReference type="ChEBI" id="CHEBI:456215"/>
        <dbReference type="EC" id="2.7.6.3"/>
    </reaction>
</comment>
<keyword evidence="1" id="KW-0067">ATP-binding</keyword>
<comment type="cofactor">
    <cofactor evidence="1">
        <name>Mg(2+)</name>
        <dbReference type="ChEBI" id="CHEBI:18420"/>
    </cofactor>
</comment>
<dbReference type="GO" id="GO:0000287">
    <property type="term" value="F:magnesium ion binding"/>
    <property type="evidence" value="ECO:0007669"/>
    <property type="project" value="UniProtKB-UniRule"/>
</dbReference>
<proteinExistence type="inferred from homology"/>
<evidence type="ECO:0000313" key="3">
    <source>
        <dbReference type="EMBL" id="ADD08996.1"/>
    </source>
</evidence>
<protein>
    <recommendedName>
        <fullName evidence="1">6-hydroxymethyl-7,8-dihydropterin pyrophosphokinase</fullName>
        <shortName evidence="1">HPPK</shortName>
        <ecNumber evidence="1">2.7.6.3</ecNumber>
    </recommendedName>
    <alternativeName>
        <fullName evidence="1">2-amino-4-hydroxy-6-hydroxymethyldihydropteridine pyrophosphokinase</fullName>
    </alternativeName>
    <alternativeName>
        <fullName evidence="1">6-hydroxymethyl-7,8-dihydropterin diphosphokinase</fullName>
        <shortName evidence="1">6-HMPDK</shortName>
    </alternativeName>
    <alternativeName>
        <fullName evidence="1">7,8-dihydro-6-hydroxymethylpterin diphosphokinase</fullName>
    </alternativeName>
    <alternativeName>
        <fullName evidence="1">7,8-dihydro-6-hydroxymethylpterin pyrophosphokinase</fullName>
        <shortName evidence="1">PPPK</shortName>
    </alternativeName>
</protein>
<accession>D3TA67</accession>
<comment type="function">
    <text evidence="1">Catalyzes the transfer of diphosphate from ATP to 6-hydroxymethyl-7,8-dihydropterin (6-HMD), leading to 6-hydroxymethyl-7,8-dihydropterin diphosphate (6-HMDP).</text>
</comment>
<dbReference type="HOGENOM" id="CLU_093043_0_0_2"/>
<evidence type="ECO:0000313" key="4">
    <source>
        <dbReference type="Proteomes" id="UP000001400"/>
    </source>
</evidence>
<dbReference type="GO" id="GO:0003848">
    <property type="term" value="F:2-amino-4-hydroxy-6-hydroxymethyldihydropteridine diphosphokinase activity"/>
    <property type="evidence" value="ECO:0007669"/>
    <property type="project" value="UniProtKB-UniRule"/>
</dbReference>
<dbReference type="Pfam" id="PF01973">
    <property type="entry name" value="MptE-like"/>
    <property type="match status" value="1"/>
</dbReference>
<comment type="similarity">
    <text evidence="1">Belongs to the archaeal 6-HMPDK family.</text>
</comment>
<dbReference type="HAMAP" id="MF_02131">
    <property type="entry name" value="HMPDK_arch"/>
    <property type="match status" value="1"/>
</dbReference>
<dbReference type="GO" id="GO:0016301">
    <property type="term" value="F:kinase activity"/>
    <property type="evidence" value="ECO:0007669"/>
    <property type="project" value="UniProtKB-KW"/>
</dbReference>
<dbReference type="AlphaFoldDB" id="D3TA67"/>
<keyword evidence="1" id="KW-0547">Nucleotide-binding</keyword>
<dbReference type="PANTHER" id="PTHR39648:SF1">
    <property type="entry name" value="6-HYDROXYMETHYL-7,8-DIHYDROPTERIN PYROPHOSPHOKINASE"/>
    <property type="match status" value="1"/>
</dbReference>
<name>D3TA67_ACIB4</name>
<dbReference type="EMBL" id="CP001941">
    <property type="protein sequence ID" value="ADD08996.1"/>
    <property type="molecule type" value="Genomic_DNA"/>
</dbReference>
<dbReference type="Proteomes" id="UP000001400">
    <property type="component" value="Chromosome"/>
</dbReference>
<dbReference type="KEGG" id="abi:Aboo_1187"/>
<keyword evidence="4" id="KW-1185">Reference proteome</keyword>
<feature type="domain" description="6-hydroxymethylpterin diphosphokinase MptE-like" evidence="2">
    <location>
        <begin position="50"/>
        <end position="178"/>
    </location>
</feature>
<reference evidence="3" key="1">
    <citation type="submission" date="2010-02" db="EMBL/GenBank/DDBJ databases">
        <title>Complete sequence of Aciduliprofundum boonei T469.</title>
        <authorList>
            <consortium name="US DOE Joint Genome Institute"/>
            <person name="Lucas S."/>
            <person name="Copeland A."/>
            <person name="Lapidus A."/>
            <person name="Cheng J.-F."/>
            <person name="Bruce D."/>
            <person name="Goodwin L."/>
            <person name="Pitluck S."/>
            <person name="Saunders E."/>
            <person name="Detter J.C."/>
            <person name="Han C."/>
            <person name="Tapia R."/>
            <person name="Land M."/>
            <person name="Hauser L."/>
            <person name="Kyrpides N."/>
            <person name="Mikhailova N."/>
            <person name="Flores G."/>
            <person name="Reysenbach A.-L."/>
            <person name="Woyke T."/>
        </authorList>
    </citation>
    <scope>NUCLEOTIDE SEQUENCE</scope>
    <source>
        <strain evidence="3">T469</strain>
    </source>
</reference>
<sequence>MKWKNWMKLYEEIERDFKFRREKEIESRNTLSKILGDKVLSIGDIGNLIGEEVYVVGFSPSLENEIELIPDRATIIAADDAAVILNDLGIKPTIVMSDLDGDIDSLIRIKSSVFGIHAHGDNIPLLPYAEFFPKKFGTTQIEPLENVYNFGGFTDGDRCVFLAAHFDAKIHILGFDFENPRIKEGKDMIRKRKKLRWAKYLIHYLEQSGAKIIWENLNSK</sequence>
<keyword evidence="1" id="KW-0418">Kinase</keyword>
<dbReference type="GeneID" id="8828147"/>
<dbReference type="RefSeq" id="WP_012997358.1">
    <property type="nucleotide sequence ID" value="NC_013926.1"/>
</dbReference>
<dbReference type="GO" id="GO:0005524">
    <property type="term" value="F:ATP binding"/>
    <property type="evidence" value="ECO:0007669"/>
    <property type="project" value="UniProtKB-UniRule"/>
</dbReference>
<dbReference type="EC" id="2.7.6.3" evidence="1"/>
<dbReference type="InterPro" id="IPR027510">
    <property type="entry name" value="HMPDK_MptE"/>
</dbReference>
<gene>
    <name evidence="1" type="primary">mptE</name>
    <name evidence="3" type="ordered locus">Aboo_1187</name>
</gene>
<evidence type="ECO:0000259" key="2">
    <source>
        <dbReference type="Pfam" id="PF01973"/>
    </source>
</evidence>